<sequence>MCYDESAEIIYIGQELVIMKTTGIGTAALCLLLCGCQSADMPETKPDTADKAAEVQPKAEADQAVSEETDDNESNPAAQTEVLQVDDILTDGDSYLGKQISVEGQTPQSMIGDENGIPIGFYYQTGKPGDQDHRIRIEIPEDTPGMSLVTVFGTLDKDQSGYILRTTQTEAVHQTCDDVGHCTKYDE</sequence>
<dbReference type="AlphaFoldDB" id="A0A1Q9YME0"/>
<proteinExistence type="predicted"/>
<feature type="region of interest" description="Disordered" evidence="1">
    <location>
        <begin position="54"/>
        <end position="79"/>
    </location>
</feature>
<dbReference type="Proteomes" id="UP000186758">
    <property type="component" value="Unassembled WGS sequence"/>
</dbReference>
<name>A0A1Q9YME0_9FIRM</name>
<comment type="caution">
    <text evidence="2">The sequence shown here is derived from an EMBL/GenBank/DDBJ whole genome shotgun (WGS) entry which is preliminary data.</text>
</comment>
<accession>A0A1Q9YME0</accession>
<reference evidence="2 3" key="1">
    <citation type="submission" date="2016-11" db="EMBL/GenBank/DDBJ databases">
        <title>Description of two novel members of the family Erysipelotrichaceae: Ileibacterium lipovorans gen. nov., sp. nov. and Dubosiella newyorkensis, gen. nov., sp. nov.</title>
        <authorList>
            <person name="Cox L.M."/>
            <person name="Sohn J."/>
            <person name="Tyrrell K.L."/>
            <person name="Citron D.M."/>
            <person name="Lawson P.A."/>
            <person name="Patel N.B."/>
            <person name="Iizumi T."/>
            <person name="Perez-Perez G.I."/>
            <person name="Goldstein E.J."/>
            <person name="Blaser M.J."/>
        </authorList>
    </citation>
    <scope>NUCLEOTIDE SEQUENCE [LARGE SCALE GENOMIC DNA]</scope>
    <source>
        <strain evidence="2 3">NYU-BL-K8</strain>
    </source>
</reference>
<evidence type="ECO:0000313" key="2">
    <source>
        <dbReference type="EMBL" id="OLU46336.1"/>
    </source>
</evidence>
<gene>
    <name evidence="2" type="ORF">BO223_02450</name>
</gene>
<organism evidence="2 3">
    <name type="scientific">Faecalibaculum rodentium</name>
    <dbReference type="NCBI Taxonomy" id="1702221"/>
    <lineage>
        <taxon>Bacteria</taxon>
        <taxon>Bacillati</taxon>
        <taxon>Bacillota</taxon>
        <taxon>Erysipelotrichia</taxon>
        <taxon>Erysipelotrichales</taxon>
        <taxon>Erysipelotrichaceae</taxon>
        <taxon>Faecalibaculum</taxon>
    </lineage>
</organism>
<dbReference type="EMBL" id="MPJZ01000033">
    <property type="protein sequence ID" value="OLU46336.1"/>
    <property type="molecule type" value="Genomic_DNA"/>
</dbReference>
<evidence type="ECO:0000313" key="3">
    <source>
        <dbReference type="Proteomes" id="UP000186758"/>
    </source>
</evidence>
<protein>
    <submittedName>
        <fullName evidence="2">Uncharacterized protein</fullName>
    </submittedName>
</protein>
<evidence type="ECO:0000256" key="1">
    <source>
        <dbReference type="SAM" id="MobiDB-lite"/>
    </source>
</evidence>